<dbReference type="SUPFAM" id="SSF56801">
    <property type="entry name" value="Acetyl-CoA synthetase-like"/>
    <property type="match status" value="1"/>
</dbReference>
<feature type="domain" description="AMP-dependent synthetase/ligase" evidence="1">
    <location>
        <begin position="3"/>
        <end position="177"/>
    </location>
</feature>
<evidence type="ECO:0000313" key="3">
    <source>
        <dbReference type="Proteomes" id="UP001356095"/>
    </source>
</evidence>
<feature type="non-terminal residue" evidence="2">
    <location>
        <position position="1"/>
    </location>
</feature>
<organism evidence="2 3">
    <name type="scientific">Nocardiopsis codii</name>
    <dbReference type="NCBI Taxonomy" id="3065942"/>
    <lineage>
        <taxon>Bacteria</taxon>
        <taxon>Bacillati</taxon>
        <taxon>Actinomycetota</taxon>
        <taxon>Actinomycetes</taxon>
        <taxon>Streptosporangiales</taxon>
        <taxon>Nocardiopsidaceae</taxon>
        <taxon>Nocardiopsis</taxon>
    </lineage>
</organism>
<keyword evidence="3" id="KW-1185">Reference proteome</keyword>
<protein>
    <submittedName>
        <fullName evidence="2">AMP-binding protein</fullName>
    </submittedName>
</protein>
<accession>A0ABU7KHU0</accession>
<comment type="caution">
    <text evidence="2">The sequence shown here is derived from an EMBL/GenBank/DDBJ whole genome shotgun (WGS) entry which is preliminary data.</text>
</comment>
<evidence type="ECO:0000259" key="1">
    <source>
        <dbReference type="Pfam" id="PF00501"/>
    </source>
</evidence>
<feature type="non-terminal residue" evidence="2">
    <location>
        <position position="183"/>
    </location>
</feature>
<proteinExistence type="predicted"/>
<dbReference type="Gene3D" id="3.40.50.980">
    <property type="match status" value="1"/>
</dbReference>
<evidence type="ECO:0000313" key="2">
    <source>
        <dbReference type="EMBL" id="MEE2041809.1"/>
    </source>
</evidence>
<dbReference type="PANTHER" id="PTHR45527:SF1">
    <property type="entry name" value="FATTY ACID SYNTHASE"/>
    <property type="match status" value="1"/>
</dbReference>
<gene>
    <name evidence="2" type="ORF">Q8791_31765</name>
</gene>
<sequence length="183" mass="19825">PAWNLQPHHRVLFHAPHAFDASTYEIWAPLLNGAQLVIAPPETIDTTALAQLIPTHHITHLSLTAGMFRVVVEEDVHSLTGLTEVTTGGDTISPTAVDHLLTTHPHIIVRTTYGPTETTLCATQQPWTHTHKPAGSVPLGRAMHHTGLLLLDHHLQPVPPGVQGELYITGTGLARGYTHQPAL</sequence>
<dbReference type="Pfam" id="PF00501">
    <property type="entry name" value="AMP-binding"/>
    <property type="match status" value="1"/>
</dbReference>
<dbReference type="RefSeq" id="WP_330095556.1">
    <property type="nucleotide sequence ID" value="NZ_JAUZMY010000093.1"/>
</dbReference>
<dbReference type="EMBL" id="JAUZMY010000093">
    <property type="protein sequence ID" value="MEE2041809.1"/>
    <property type="molecule type" value="Genomic_DNA"/>
</dbReference>
<dbReference type="InterPro" id="IPR000873">
    <property type="entry name" value="AMP-dep_synth/lig_dom"/>
</dbReference>
<dbReference type="Gene3D" id="2.30.38.10">
    <property type="entry name" value="Luciferase, Domain 3"/>
    <property type="match status" value="1"/>
</dbReference>
<dbReference type="Proteomes" id="UP001356095">
    <property type="component" value="Unassembled WGS sequence"/>
</dbReference>
<dbReference type="PANTHER" id="PTHR45527">
    <property type="entry name" value="NONRIBOSOMAL PEPTIDE SYNTHETASE"/>
    <property type="match status" value="1"/>
</dbReference>
<name>A0ABU7KHU0_9ACTN</name>
<reference evidence="2 3" key="1">
    <citation type="submission" date="2023-08" db="EMBL/GenBank/DDBJ databases">
        <authorList>
            <person name="Girao M."/>
            <person name="Carvalho M.F."/>
        </authorList>
    </citation>
    <scope>NUCLEOTIDE SEQUENCE [LARGE SCALE GENOMIC DNA]</scope>
    <source>
        <strain evidence="2 3">CT-R113</strain>
    </source>
</reference>